<dbReference type="AlphaFoldDB" id="A0A392N7K4"/>
<dbReference type="PROSITE" id="PS50213">
    <property type="entry name" value="FAS1"/>
    <property type="match status" value="1"/>
</dbReference>
<accession>A0A392N7K4</accession>
<dbReference type="EMBL" id="LXQA010030535">
    <property type="protein sequence ID" value="MCH95731.1"/>
    <property type="molecule type" value="Genomic_DNA"/>
</dbReference>
<evidence type="ECO:0000313" key="2">
    <source>
        <dbReference type="EMBL" id="MCH95731.1"/>
    </source>
</evidence>
<evidence type="ECO:0000259" key="1">
    <source>
        <dbReference type="PROSITE" id="PS50213"/>
    </source>
</evidence>
<dbReference type="Proteomes" id="UP000265520">
    <property type="component" value="Unassembled WGS sequence"/>
</dbReference>
<reference evidence="2 3" key="1">
    <citation type="journal article" date="2018" name="Front. Plant Sci.">
        <title>Red Clover (Trifolium pratense) and Zigzag Clover (T. medium) - A Picture of Genomic Similarities and Differences.</title>
        <authorList>
            <person name="Dluhosova J."/>
            <person name="Istvanek J."/>
            <person name="Nedelnik J."/>
            <person name="Repkova J."/>
        </authorList>
    </citation>
    <scope>NUCLEOTIDE SEQUENCE [LARGE SCALE GENOMIC DNA]</scope>
    <source>
        <strain evidence="3">cv. 10/8</strain>
        <tissue evidence="2">Leaf</tissue>
    </source>
</reference>
<comment type="caution">
    <text evidence="2">The sequence shown here is derived from an EMBL/GenBank/DDBJ whole genome shotgun (WGS) entry which is preliminary data.</text>
</comment>
<sequence length="58" mass="6565">MEAYENTTGITLFMPEDMAFANLPAPIRNLTVYKEINGKVRDAVISLVMHYLEMTRSG</sequence>
<name>A0A392N7K4_9FABA</name>
<protein>
    <recommendedName>
        <fullName evidence="1">FAS1 domain-containing protein</fullName>
    </recommendedName>
</protein>
<proteinExistence type="predicted"/>
<feature type="domain" description="FAS1" evidence="1">
    <location>
        <begin position="1"/>
        <end position="58"/>
    </location>
</feature>
<organism evidence="2 3">
    <name type="scientific">Trifolium medium</name>
    <dbReference type="NCBI Taxonomy" id="97028"/>
    <lineage>
        <taxon>Eukaryota</taxon>
        <taxon>Viridiplantae</taxon>
        <taxon>Streptophyta</taxon>
        <taxon>Embryophyta</taxon>
        <taxon>Tracheophyta</taxon>
        <taxon>Spermatophyta</taxon>
        <taxon>Magnoliopsida</taxon>
        <taxon>eudicotyledons</taxon>
        <taxon>Gunneridae</taxon>
        <taxon>Pentapetalae</taxon>
        <taxon>rosids</taxon>
        <taxon>fabids</taxon>
        <taxon>Fabales</taxon>
        <taxon>Fabaceae</taxon>
        <taxon>Papilionoideae</taxon>
        <taxon>50 kb inversion clade</taxon>
        <taxon>NPAAA clade</taxon>
        <taxon>Hologalegina</taxon>
        <taxon>IRL clade</taxon>
        <taxon>Trifolieae</taxon>
        <taxon>Trifolium</taxon>
    </lineage>
</organism>
<evidence type="ECO:0000313" key="3">
    <source>
        <dbReference type="Proteomes" id="UP000265520"/>
    </source>
</evidence>
<keyword evidence="3" id="KW-1185">Reference proteome</keyword>
<dbReference type="InterPro" id="IPR000782">
    <property type="entry name" value="FAS1_domain"/>
</dbReference>